<accession>A0A8X6PN22</accession>
<gene>
    <name evidence="2" type="ORF">NPIL_574651</name>
</gene>
<feature type="region of interest" description="Disordered" evidence="1">
    <location>
        <begin position="118"/>
        <end position="138"/>
    </location>
</feature>
<evidence type="ECO:0000256" key="1">
    <source>
        <dbReference type="SAM" id="MobiDB-lite"/>
    </source>
</evidence>
<keyword evidence="3" id="KW-1185">Reference proteome</keyword>
<protein>
    <submittedName>
        <fullName evidence="2">Uncharacterized protein</fullName>
    </submittedName>
</protein>
<sequence length="138" mass="16017">MDDNHYPRRLKDIVKLLEELRIRFRIEYFGLLLEKQHQNSQSPDLKLRELVFIGGGVKKHFKYHLANLIELIPERKGEIRIVMLKTQLVKKEYIFLPTAEQGVLNYIGINPVGDSAPEVKPNYSDDEEISDVIQGSQS</sequence>
<reference evidence="2" key="1">
    <citation type="submission" date="2020-08" db="EMBL/GenBank/DDBJ databases">
        <title>Multicomponent nature underlies the extraordinary mechanical properties of spider dragline silk.</title>
        <authorList>
            <person name="Kono N."/>
            <person name="Nakamura H."/>
            <person name="Mori M."/>
            <person name="Yoshida Y."/>
            <person name="Ohtoshi R."/>
            <person name="Malay A.D."/>
            <person name="Moran D.A.P."/>
            <person name="Tomita M."/>
            <person name="Numata K."/>
            <person name="Arakawa K."/>
        </authorList>
    </citation>
    <scope>NUCLEOTIDE SEQUENCE</scope>
</reference>
<organism evidence="2 3">
    <name type="scientific">Nephila pilipes</name>
    <name type="common">Giant wood spider</name>
    <name type="synonym">Nephila maculata</name>
    <dbReference type="NCBI Taxonomy" id="299642"/>
    <lineage>
        <taxon>Eukaryota</taxon>
        <taxon>Metazoa</taxon>
        <taxon>Ecdysozoa</taxon>
        <taxon>Arthropoda</taxon>
        <taxon>Chelicerata</taxon>
        <taxon>Arachnida</taxon>
        <taxon>Araneae</taxon>
        <taxon>Araneomorphae</taxon>
        <taxon>Entelegynae</taxon>
        <taxon>Araneoidea</taxon>
        <taxon>Nephilidae</taxon>
        <taxon>Nephila</taxon>
    </lineage>
</organism>
<evidence type="ECO:0000313" key="3">
    <source>
        <dbReference type="Proteomes" id="UP000887013"/>
    </source>
</evidence>
<comment type="caution">
    <text evidence="2">The sequence shown here is derived from an EMBL/GenBank/DDBJ whole genome shotgun (WGS) entry which is preliminary data.</text>
</comment>
<dbReference type="OrthoDB" id="8054536at2759"/>
<dbReference type="Proteomes" id="UP000887013">
    <property type="component" value="Unassembled WGS sequence"/>
</dbReference>
<evidence type="ECO:0000313" key="2">
    <source>
        <dbReference type="EMBL" id="GFT76948.1"/>
    </source>
</evidence>
<name>A0A8X6PN22_NEPPI</name>
<proteinExistence type="predicted"/>
<dbReference type="AlphaFoldDB" id="A0A8X6PN22"/>
<dbReference type="EMBL" id="BMAW01022256">
    <property type="protein sequence ID" value="GFT76948.1"/>
    <property type="molecule type" value="Genomic_DNA"/>
</dbReference>